<dbReference type="AlphaFoldDB" id="A0ABD5WBX7"/>
<protein>
    <submittedName>
        <fullName evidence="5">Pyridoxal-phosphate dependent enzyme</fullName>
    </submittedName>
</protein>
<dbReference type="InterPro" id="IPR036052">
    <property type="entry name" value="TrpB-like_PALP_sf"/>
</dbReference>
<dbReference type="PANTHER" id="PTHR48078">
    <property type="entry name" value="THREONINE DEHYDRATASE, MITOCHONDRIAL-RELATED"/>
    <property type="match status" value="1"/>
</dbReference>
<evidence type="ECO:0000259" key="4">
    <source>
        <dbReference type="Pfam" id="PF00291"/>
    </source>
</evidence>
<proteinExistence type="predicted"/>
<evidence type="ECO:0000256" key="1">
    <source>
        <dbReference type="ARBA" id="ARBA00001933"/>
    </source>
</evidence>
<evidence type="ECO:0000256" key="2">
    <source>
        <dbReference type="ARBA" id="ARBA00022898"/>
    </source>
</evidence>
<organism evidence="5 6">
    <name type="scientific">Halobaculum lipolyticum</name>
    <dbReference type="NCBI Taxonomy" id="3032001"/>
    <lineage>
        <taxon>Archaea</taxon>
        <taxon>Methanobacteriati</taxon>
        <taxon>Methanobacteriota</taxon>
        <taxon>Stenosarchaea group</taxon>
        <taxon>Halobacteria</taxon>
        <taxon>Halobacteriales</taxon>
        <taxon>Haloferacaceae</taxon>
        <taxon>Halobaculum</taxon>
    </lineage>
</organism>
<dbReference type="RefSeq" id="WP_390211010.1">
    <property type="nucleotide sequence ID" value="NZ_JBHTAH010000014.1"/>
</dbReference>
<dbReference type="InterPro" id="IPR001926">
    <property type="entry name" value="TrpB-like_PALP"/>
</dbReference>
<comment type="cofactor">
    <cofactor evidence="1">
        <name>pyridoxal 5'-phosphate</name>
        <dbReference type="ChEBI" id="CHEBI:597326"/>
    </cofactor>
</comment>
<evidence type="ECO:0000313" key="5">
    <source>
        <dbReference type="EMBL" id="MFC7070806.1"/>
    </source>
</evidence>
<dbReference type="InterPro" id="IPR050147">
    <property type="entry name" value="Ser/Thr_Dehydratase"/>
</dbReference>
<gene>
    <name evidence="5" type="ORF">ACFQL9_14235</name>
</gene>
<dbReference type="GO" id="GO:0016829">
    <property type="term" value="F:lyase activity"/>
    <property type="evidence" value="ECO:0007669"/>
    <property type="project" value="UniProtKB-KW"/>
</dbReference>
<reference evidence="5 6" key="1">
    <citation type="journal article" date="2019" name="Int. J. Syst. Evol. Microbiol.">
        <title>The Global Catalogue of Microorganisms (GCM) 10K type strain sequencing project: providing services to taxonomists for standard genome sequencing and annotation.</title>
        <authorList>
            <consortium name="The Broad Institute Genomics Platform"/>
            <consortium name="The Broad Institute Genome Sequencing Center for Infectious Disease"/>
            <person name="Wu L."/>
            <person name="Ma J."/>
        </authorList>
    </citation>
    <scope>NUCLEOTIDE SEQUENCE [LARGE SCALE GENOMIC DNA]</scope>
    <source>
        <strain evidence="5 6">DT31</strain>
    </source>
</reference>
<keyword evidence="2" id="KW-0663">Pyridoxal phosphate</keyword>
<evidence type="ECO:0000256" key="3">
    <source>
        <dbReference type="ARBA" id="ARBA00023239"/>
    </source>
</evidence>
<dbReference type="Proteomes" id="UP001596461">
    <property type="component" value="Unassembled WGS sequence"/>
</dbReference>
<comment type="caution">
    <text evidence="5">The sequence shown here is derived from an EMBL/GenBank/DDBJ whole genome shotgun (WGS) entry which is preliminary data.</text>
</comment>
<feature type="domain" description="Tryptophan synthase beta chain-like PALP" evidence="4">
    <location>
        <begin position="59"/>
        <end position="373"/>
    </location>
</feature>
<sequence>MLTCYACERRFETGQRCDCGEPLWVDTDPAGIAWPDRDGVWAFGDLLPVERPPDGLAAAAGGTPLVRTPALDVDGARVHVKLEGTNPTGSFKDRGSAVGVAAAVAAGTDTVGTVSHGNMAASMAAHAAGADLDCVVLVPADIPEARLGRIATYGPRIVRVDGDYGRLYHDALALAPAAGVEFVVSDSPLRVAGQKTTTLEVLRAFAAGEASGAGDGAAPSPSVPDAVVLPVSSGGHASAAWKAVREASAAGLLDDPPRLYFVQAAACAPVARAFERGDEAVTRLAPEEVGETVAYSIANADPPSGTRALAAARDTGGADLAVDDDAVADPQRDLAGAGLRVEAASATPLAAVGTLRELSAVDRGEHVVCVATGVGYGSGSTAVDAETVARADLGAALGVE</sequence>
<keyword evidence="3" id="KW-0456">Lyase</keyword>
<dbReference type="Pfam" id="PF00291">
    <property type="entry name" value="PALP"/>
    <property type="match status" value="1"/>
</dbReference>
<keyword evidence="6" id="KW-1185">Reference proteome</keyword>
<name>A0ABD5WBX7_9EURY</name>
<dbReference type="EMBL" id="JBHTAH010000014">
    <property type="protein sequence ID" value="MFC7070806.1"/>
    <property type="molecule type" value="Genomic_DNA"/>
</dbReference>
<dbReference type="PANTHER" id="PTHR48078:SF6">
    <property type="entry name" value="L-THREONINE DEHYDRATASE CATABOLIC TDCB"/>
    <property type="match status" value="1"/>
</dbReference>
<dbReference type="SUPFAM" id="SSF53686">
    <property type="entry name" value="Tryptophan synthase beta subunit-like PLP-dependent enzymes"/>
    <property type="match status" value="1"/>
</dbReference>
<accession>A0ABD5WBX7</accession>
<dbReference type="Gene3D" id="3.40.50.1100">
    <property type="match status" value="2"/>
</dbReference>
<evidence type="ECO:0000313" key="6">
    <source>
        <dbReference type="Proteomes" id="UP001596461"/>
    </source>
</evidence>